<keyword evidence="4" id="KW-1185">Reference proteome</keyword>
<dbReference type="EMBL" id="JAQQDH010000017">
    <property type="protein sequence ID" value="MFM0448212.1"/>
    <property type="molecule type" value="Genomic_DNA"/>
</dbReference>
<protein>
    <submittedName>
        <fullName evidence="3">Uncharacterized protein</fullName>
    </submittedName>
</protein>
<feature type="compositionally biased region" description="Basic residues" evidence="1">
    <location>
        <begin position="75"/>
        <end position="87"/>
    </location>
</feature>
<name>A0ABW9CBL6_9BURK</name>
<keyword evidence="2" id="KW-0732">Signal</keyword>
<dbReference type="Proteomes" id="UP001629288">
    <property type="component" value="Unassembled WGS sequence"/>
</dbReference>
<dbReference type="PROSITE" id="PS51257">
    <property type="entry name" value="PROKAR_LIPOPROTEIN"/>
    <property type="match status" value="1"/>
</dbReference>
<evidence type="ECO:0000256" key="2">
    <source>
        <dbReference type="SAM" id="SignalP"/>
    </source>
</evidence>
<reference evidence="3 4" key="1">
    <citation type="journal article" date="2024" name="Chem. Sci.">
        <title>Discovery of megapolipeptins by genome mining of a Burkholderiales bacteria collection.</title>
        <authorList>
            <person name="Paulo B.S."/>
            <person name="Recchia M.J.J."/>
            <person name="Lee S."/>
            <person name="Fergusson C.H."/>
            <person name="Romanowski S.B."/>
            <person name="Hernandez A."/>
            <person name="Krull N."/>
            <person name="Liu D.Y."/>
            <person name="Cavanagh H."/>
            <person name="Bos A."/>
            <person name="Gray C.A."/>
            <person name="Murphy B.T."/>
            <person name="Linington R.G."/>
            <person name="Eustaquio A.S."/>
        </authorList>
    </citation>
    <scope>NUCLEOTIDE SEQUENCE [LARGE SCALE GENOMIC DNA]</scope>
    <source>
        <strain evidence="3 4">RL17-379-BIB-C</strain>
    </source>
</reference>
<evidence type="ECO:0000313" key="3">
    <source>
        <dbReference type="EMBL" id="MFM0448212.1"/>
    </source>
</evidence>
<dbReference type="RefSeq" id="WP_408131508.1">
    <property type="nucleotide sequence ID" value="NZ_JAQQDH010000017.1"/>
</dbReference>
<comment type="caution">
    <text evidence="3">The sequence shown here is derived from an EMBL/GenBank/DDBJ whole genome shotgun (WGS) entry which is preliminary data.</text>
</comment>
<sequence>MRRATLFLAVGISAACVSSAAFAHADIGVFLGVPGSVYAAPPVVYEAPPPVVYAPAPVYGYGYRNDEDYGDGRRWRDHGRHRGWEHHRHGDDDD</sequence>
<evidence type="ECO:0000313" key="4">
    <source>
        <dbReference type="Proteomes" id="UP001629288"/>
    </source>
</evidence>
<evidence type="ECO:0000256" key="1">
    <source>
        <dbReference type="SAM" id="MobiDB-lite"/>
    </source>
</evidence>
<feature type="chain" id="PRO_5046481686" evidence="2">
    <location>
        <begin position="24"/>
        <end position="94"/>
    </location>
</feature>
<accession>A0ABW9CBL6</accession>
<proteinExistence type="predicted"/>
<organism evidence="3 4">
    <name type="scientific">Paraburkholderia strydomiana</name>
    <dbReference type="NCBI Taxonomy" id="1245417"/>
    <lineage>
        <taxon>Bacteria</taxon>
        <taxon>Pseudomonadati</taxon>
        <taxon>Pseudomonadota</taxon>
        <taxon>Betaproteobacteria</taxon>
        <taxon>Burkholderiales</taxon>
        <taxon>Burkholderiaceae</taxon>
        <taxon>Paraburkholderia</taxon>
    </lineage>
</organism>
<gene>
    <name evidence="3" type="ORF">PQR00_31910</name>
</gene>
<feature type="signal peptide" evidence="2">
    <location>
        <begin position="1"/>
        <end position="23"/>
    </location>
</feature>
<feature type="region of interest" description="Disordered" evidence="1">
    <location>
        <begin position="72"/>
        <end position="94"/>
    </location>
</feature>